<dbReference type="Proteomes" id="UP000488956">
    <property type="component" value="Unassembled WGS sequence"/>
</dbReference>
<protein>
    <recommendedName>
        <fullName evidence="3">EF-hand domain-containing protein</fullName>
    </recommendedName>
</protein>
<reference evidence="1 2" key="1">
    <citation type="submission" date="2018-09" db="EMBL/GenBank/DDBJ databases">
        <title>Genomic investigation of the strawberry pathogen Phytophthora fragariae indicates pathogenicity is determined by transcriptional variation in three key races.</title>
        <authorList>
            <person name="Adams T.M."/>
            <person name="Armitage A.D."/>
            <person name="Sobczyk M.K."/>
            <person name="Bates H.J."/>
            <person name="Dunwell J.M."/>
            <person name="Nellist C.F."/>
            <person name="Harrison R.J."/>
        </authorList>
    </citation>
    <scope>NUCLEOTIDE SEQUENCE [LARGE SCALE GENOMIC DNA]</scope>
    <source>
        <strain evidence="1 2">ONT-3</strain>
    </source>
</reference>
<dbReference type="InterPro" id="IPR011992">
    <property type="entry name" value="EF-hand-dom_pair"/>
</dbReference>
<accession>A0A6G0JE26</accession>
<dbReference type="SUPFAM" id="SSF47473">
    <property type="entry name" value="EF-hand"/>
    <property type="match status" value="1"/>
</dbReference>
<name>A0A6G0JE26_9STRA</name>
<evidence type="ECO:0000313" key="1">
    <source>
        <dbReference type="EMBL" id="KAE9054317.1"/>
    </source>
</evidence>
<proteinExistence type="predicted"/>
<organism evidence="1 2">
    <name type="scientific">Phytophthora fragariae</name>
    <dbReference type="NCBI Taxonomy" id="53985"/>
    <lineage>
        <taxon>Eukaryota</taxon>
        <taxon>Sar</taxon>
        <taxon>Stramenopiles</taxon>
        <taxon>Oomycota</taxon>
        <taxon>Peronosporomycetes</taxon>
        <taxon>Peronosporales</taxon>
        <taxon>Peronosporaceae</taxon>
        <taxon>Phytophthora</taxon>
    </lineage>
</organism>
<comment type="caution">
    <text evidence="1">The sequence shown here is derived from an EMBL/GenBank/DDBJ whole genome shotgun (WGS) entry which is preliminary data.</text>
</comment>
<dbReference type="EMBL" id="QXFX01009801">
    <property type="protein sequence ID" value="KAE9054317.1"/>
    <property type="molecule type" value="Genomic_DNA"/>
</dbReference>
<evidence type="ECO:0008006" key="3">
    <source>
        <dbReference type="Google" id="ProtNLM"/>
    </source>
</evidence>
<dbReference type="Gene3D" id="1.10.238.10">
    <property type="entry name" value="EF-hand"/>
    <property type="match status" value="1"/>
</dbReference>
<evidence type="ECO:0000313" key="2">
    <source>
        <dbReference type="Proteomes" id="UP000488956"/>
    </source>
</evidence>
<gene>
    <name evidence="1" type="ORF">PF010_g32588</name>
</gene>
<dbReference type="AlphaFoldDB" id="A0A6G0JE26"/>
<sequence length="70" mass="7786">MPLSRESVAMMVDAVRVSALEDDEKCRFLFEMFDVEHRGVLSKEGVRAFIEATFAANGVEFLGASTTTRL</sequence>